<accession>A0ABV0QUW0</accession>
<evidence type="ECO:0000313" key="2">
    <source>
        <dbReference type="Proteomes" id="UP001434883"/>
    </source>
</evidence>
<keyword evidence="2" id="KW-1185">Reference proteome</keyword>
<protein>
    <submittedName>
        <fullName evidence="1">Uncharacterized protein</fullName>
    </submittedName>
</protein>
<evidence type="ECO:0000313" key="1">
    <source>
        <dbReference type="EMBL" id="MEQ2199183.1"/>
    </source>
</evidence>
<organism evidence="1 2">
    <name type="scientific">Xenoophorus captivus</name>
    <dbReference type="NCBI Taxonomy" id="1517983"/>
    <lineage>
        <taxon>Eukaryota</taxon>
        <taxon>Metazoa</taxon>
        <taxon>Chordata</taxon>
        <taxon>Craniata</taxon>
        <taxon>Vertebrata</taxon>
        <taxon>Euteleostomi</taxon>
        <taxon>Actinopterygii</taxon>
        <taxon>Neopterygii</taxon>
        <taxon>Teleostei</taxon>
        <taxon>Neoteleostei</taxon>
        <taxon>Acanthomorphata</taxon>
        <taxon>Ovalentaria</taxon>
        <taxon>Atherinomorphae</taxon>
        <taxon>Cyprinodontiformes</taxon>
        <taxon>Goodeidae</taxon>
        <taxon>Xenoophorus</taxon>
    </lineage>
</organism>
<dbReference type="Proteomes" id="UP001434883">
    <property type="component" value="Unassembled WGS sequence"/>
</dbReference>
<name>A0ABV0QUW0_9TELE</name>
<comment type="caution">
    <text evidence="1">The sequence shown here is derived from an EMBL/GenBank/DDBJ whole genome shotgun (WGS) entry which is preliminary data.</text>
</comment>
<sequence length="102" mass="11000">MLSSKLFSSCSPRCQPLHLVPIGTLIPPGDKPHHCGVICKLDSGVVVSGGSIVDVEGVEGVEQGAQHLTLWRDGAEVEGRRCILTQFYGSSLELVWITYSLH</sequence>
<gene>
    <name evidence="1" type="ORF">XENOCAPTIV_026917</name>
</gene>
<reference evidence="1 2" key="1">
    <citation type="submission" date="2021-06" db="EMBL/GenBank/DDBJ databases">
        <authorList>
            <person name="Palmer J.M."/>
        </authorList>
    </citation>
    <scope>NUCLEOTIDE SEQUENCE [LARGE SCALE GENOMIC DNA]</scope>
    <source>
        <strain evidence="1 2">XC_2019</strain>
        <tissue evidence="1">Muscle</tissue>
    </source>
</reference>
<proteinExistence type="predicted"/>
<dbReference type="EMBL" id="JAHRIN010023648">
    <property type="protein sequence ID" value="MEQ2199183.1"/>
    <property type="molecule type" value="Genomic_DNA"/>
</dbReference>